<feature type="domain" description="Cell envelope-related transcriptional attenuator" evidence="14">
    <location>
        <begin position="204"/>
        <end position="372"/>
    </location>
</feature>
<sequence length="455" mass="51773">MTKYKGILSHHEELRIDYLQKNIHYLNDKEKRELAYLQQKLELRQTYGSQTSPVQESRPSRRKSRSRSLPVEEDEDLLPDWNEDHGKDKWKKSAQVVTDWEENGEEELPTYPKKERMRKPFFAKKEPVAKPKKKKRGIKTYFKWFLMAIGLVLLAMGFMAFKGYTSVENKATSEVFYGENTSNGVNILILGTDGRVGETSDATRTDSIMVLNVNNSDNKVKMVSFMRDTLIDIGGYDYKLNVAYTFGEQNNQQGAENVRQVLKENFDIDIKYYAMIDFSTFATAIDTLFPNGVTIDAQFGTVNGYDVTEVDVPDDLNMENGVVPSQTIQEGVQQMDGRTLLNYARFRKDDENDFGRTRRQQQVMAAILSQVKNPSKLFTGAEAIGKVYALTSTNIPGSFVFTDGIATVLDGANGIEQTTIPEYGDWIDEYDVYGGLGLKIDFYKYQEKLAALGLR</sequence>
<dbReference type="Pfam" id="PF03816">
    <property type="entry name" value="LytR_cpsA_psr"/>
    <property type="match status" value="1"/>
</dbReference>
<comment type="similarity">
    <text evidence="2">Belongs to the LytR/CpsA/Psr (LCP) family.</text>
</comment>
<evidence type="ECO:0000313" key="16">
    <source>
        <dbReference type="Proteomes" id="UP000305165"/>
    </source>
</evidence>
<keyword evidence="6 13" id="KW-1133">Transmembrane helix</keyword>
<evidence type="ECO:0000256" key="12">
    <source>
        <dbReference type="SAM" id="MobiDB-lite"/>
    </source>
</evidence>
<dbReference type="Gene3D" id="3.40.630.190">
    <property type="entry name" value="LCP protein"/>
    <property type="match status" value="1"/>
</dbReference>
<feature type="compositionally biased region" description="Polar residues" evidence="12">
    <location>
        <begin position="46"/>
        <end position="55"/>
    </location>
</feature>
<comment type="caution">
    <text evidence="15">The sequence shown here is derived from an EMBL/GenBank/DDBJ whole genome shotgun (WGS) entry which is preliminary data.</text>
</comment>
<evidence type="ECO:0000259" key="14">
    <source>
        <dbReference type="Pfam" id="PF03816"/>
    </source>
</evidence>
<organism evidence="15 16">
    <name type="scientific">Streptococcus suis</name>
    <dbReference type="NCBI Taxonomy" id="1307"/>
    <lineage>
        <taxon>Bacteria</taxon>
        <taxon>Bacillati</taxon>
        <taxon>Bacillota</taxon>
        <taxon>Bacilli</taxon>
        <taxon>Lactobacillales</taxon>
        <taxon>Streptococcaceae</taxon>
        <taxon>Streptococcus</taxon>
    </lineage>
</organism>
<evidence type="ECO:0000256" key="13">
    <source>
        <dbReference type="SAM" id="Phobius"/>
    </source>
</evidence>
<accession>A0A4T2GTU3</accession>
<evidence type="ECO:0000256" key="1">
    <source>
        <dbReference type="ARBA" id="ARBA00004401"/>
    </source>
</evidence>
<proteinExistence type="inferred from homology"/>
<dbReference type="PANTHER" id="PTHR33392:SF8">
    <property type="entry name" value="REGULATORY PROTEIN MSRR"/>
    <property type="match status" value="1"/>
</dbReference>
<evidence type="ECO:0000256" key="11">
    <source>
        <dbReference type="ARBA" id="ARBA00040752"/>
    </source>
</evidence>
<evidence type="ECO:0000256" key="6">
    <source>
        <dbReference type="ARBA" id="ARBA00022989"/>
    </source>
</evidence>
<dbReference type="NCBIfam" id="TIGR00350">
    <property type="entry name" value="lytR_cpsA_psr"/>
    <property type="match status" value="1"/>
</dbReference>
<comment type="function">
    <text evidence="10">Involved in SarA attenuation. Affects resistance to oxacillin and teicoplanin, as well as the synthesis of virulence factors.</text>
</comment>
<gene>
    <name evidence="15" type="ORF">FAJ39_02665</name>
</gene>
<feature type="region of interest" description="Disordered" evidence="12">
    <location>
        <begin position="46"/>
        <end position="82"/>
    </location>
</feature>
<keyword evidence="4 13" id="KW-0812">Transmembrane</keyword>
<evidence type="ECO:0000256" key="10">
    <source>
        <dbReference type="ARBA" id="ARBA00037178"/>
    </source>
</evidence>
<feature type="transmembrane region" description="Helical" evidence="13">
    <location>
        <begin position="141"/>
        <end position="161"/>
    </location>
</feature>
<dbReference type="GO" id="GO:0005886">
    <property type="term" value="C:plasma membrane"/>
    <property type="evidence" value="ECO:0007669"/>
    <property type="project" value="UniProtKB-SubCell"/>
</dbReference>
<dbReference type="EMBL" id="SSXO01000001">
    <property type="protein sequence ID" value="TII01241.1"/>
    <property type="molecule type" value="Genomic_DNA"/>
</dbReference>
<keyword evidence="5" id="KW-0735">Signal-anchor</keyword>
<evidence type="ECO:0000256" key="7">
    <source>
        <dbReference type="ARBA" id="ARBA00023015"/>
    </source>
</evidence>
<name>A0A4T2GTU3_STRSU</name>
<dbReference type="OrthoDB" id="9782542at2"/>
<evidence type="ECO:0000313" key="15">
    <source>
        <dbReference type="EMBL" id="TII01241.1"/>
    </source>
</evidence>
<keyword evidence="3" id="KW-1003">Cell membrane</keyword>
<evidence type="ECO:0000256" key="8">
    <source>
        <dbReference type="ARBA" id="ARBA00023136"/>
    </source>
</evidence>
<dbReference type="PANTHER" id="PTHR33392">
    <property type="entry name" value="POLYISOPRENYL-TEICHOIC ACID--PEPTIDOGLYCAN TEICHOIC ACID TRANSFERASE TAGU"/>
    <property type="match status" value="1"/>
</dbReference>
<comment type="subcellular location">
    <subcellularLocation>
        <location evidence="1">Cell membrane</location>
        <topology evidence="1">Single-pass type II membrane protein</topology>
    </subcellularLocation>
</comment>
<evidence type="ECO:0000256" key="5">
    <source>
        <dbReference type="ARBA" id="ARBA00022968"/>
    </source>
</evidence>
<dbReference type="AlphaFoldDB" id="A0A4T2GTU3"/>
<evidence type="ECO:0000256" key="9">
    <source>
        <dbReference type="ARBA" id="ARBA00023163"/>
    </source>
</evidence>
<evidence type="ECO:0000256" key="2">
    <source>
        <dbReference type="ARBA" id="ARBA00006068"/>
    </source>
</evidence>
<reference evidence="15 16" key="1">
    <citation type="submission" date="2019-04" db="EMBL/GenBank/DDBJ databases">
        <title>Genome analysis of Streptococcus suis strain WUSS424.</title>
        <authorList>
            <person name="Chen H."/>
            <person name="Gao X."/>
            <person name="Wu Z."/>
        </authorList>
    </citation>
    <scope>NUCLEOTIDE SEQUENCE [LARGE SCALE GENOMIC DNA]</scope>
    <source>
        <strain evidence="15 16">WUSS424</strain>
    </source>
</reference>
<evidence type="ECO:0000256" key="3">
    <source>
        <dbReference type="ARBA" id="ARBA00022475"/>
    </source>
</evidence>
<keyword evidence="9" id="KW-0804">Transcription</keyword>
<dbReference type="InterPro" id="IPR004474">
    <property type="entry name" value="LytR_CpsA_psr"/>
</dbReference>
<dbReference type="Proteomes" id="UP000305165">
    <property type="component" value="Unassembled WGS sequence"/>
</dbReference>
<keyword evidence="7" id="KW-0805">Transcription regulation</keyword>
<evidence type="ECO:0000256" key="4">
    <source>
        <dbReference type="ARBA" id="ARBA00022692"/>
    </source>
</evidence>
<keyword evidence="8 13" id="KW-0472">Membrane</keyword>
<protein>
    <recommendedName>
        <fullName evidence="11">Regulatory protein MsrR</fullName>
    </recommendedName>
</protein>
<dbReference type="InterPro" id="IPR050922">
    <property type="entry name" value="LytR/CpsA/Psr_CW_biosynth"/>
</dbReference>